<dbReference type="Pfam" id="PF07221">
    <property type="entry name" value="GlcNAc_2-epim"/>
    <property type="match status" value="1"/>
</dbReference>
<dbReference type="InterPro" id="IPR012341">
    <property type="entry name" value="6hp_glycosidase-like_sf"/>
</dbReference>
<dbReference type="InterPro" id="IPR028584">
    <property type="entry name" value="Cellobiose_2_epim"/>
</dbReference>
<protein>
    <recommendedName>
        <fullName evidence="4">Cellobiose 2-epimerase</fullName>
        <shortName evidence="4">CE</shortName>
        <ecNumber evidence="4">5.1.3.11</ecNumber>
    </recommendedName>
</protein>
<dbReference type="EC" id="5.1.3.11" evidence="4"/>
<organism evidence="5 6">
    <name type="scientific">Asticcacaulis machinosus</name>
    <dbReference type="NCBI Taxonomy" id="2984211"/>
    <lineage>
        <taxon>Bacteria</taxon>
        <taxon>Pseudomonadati</taxon>
        <taxon>Pseudomonadota</taxon>
        <taxon>Alphaproteobacteria</taxon>
        <taxon>Caulobacterales</taxon>
        <taxon>Caulobacteraceae</taxon>
        <taxon>Asticcacaulis</taxon>
    </lineage>
</organism>
<dbReference type="InterPro" id="IPR008928">
    <property type="entry name" value="6-hairpin_glycosidase_sf"/>
</dbReference>
<comment type="similarity">
    <text evidence="2">Belongs to the N-acylglucosamine 2-epimerase family.</text>
</comment>
<dbReference type="Proteomes" id="UP001218579">
    <property type="component" value="Unassembled WGS sequence"/>
</dbReference>
<evidence type="ECO:0000313" key="6">
    <source>
        <dbReference type="Proteomes" id="UP001218579"/>
    </source>
</evidence>
<accession>A0ABT5HH50</accession>
<gene>
    <name evidence="5" type="ORF">PQU98_05525</name>
</gene>
<dbReference type="EMBL" id="JAQQKV010000001">
    <property type="protein sequence ID" value="MDC7675577.1"/>
    <property type="molecule type" value="Genomic_DNA"/>
</dbReference>
<sequence>MTPLDGLLHILSAELEAEAERLFAWWSKLDGPGESFAAEVDLQGRINPSADHSIILATRLLWYFSAHGRLFESQASTRLAHKAAAIIRSRFWDKEHGGLIWALNPDLSPKTTHKQAYAQAFGAYAFAEYYALTRDAEALSLANHLFNLIERHYRDAEFGGYTEALSARFERIDDQRLSDKDLNAPKSMNTHLHVLEAYTRLHQIAPRPETAEALAHNIDMFLRHIIDDQSGHLRLFFKADWTDLSHHVSFGHDIEASWLLFEAADVLGDDGRLLRVKDAAVRLAELVSCDGISRDGGIYYEAAKDGSSLDMVGEWWGQAEGLVGFLNAFELTGEDRYLGHALAAWRFVATHHKPKGLGEWTWYPAGGGRRDPYLAGAWKCPYHNGRAMMEALHRLDRMKPEAAGQAAAG</sequence>
<dbReference type="SUPFAM" id="SSF48208">
    <property type="entry name" value="Six-hairpin glycosidases"/>
    <property type="match status" value="1"/>
</dbReference>
<reference evidence="5 6" key="1">
    <citation type="submission" date="2023-01" db="EMBL/GenBank/DDBJ databases">
        <title>Novel species of the genus Asticcacaulis isolated from rivers.</title>
        <authorList>
            <person name="Lu H."/>
        </authorList>
    </citation>
    <scope>NUCLEOTIDE SEQUENCE [LARGE SCALE GENOMIC DNA]</scope>
    <source>
        <strain evidence="5 6">LKC15W</strain>
    </source>
</reference>
<name>A0ABT5HH50_9CAUL</name>
<dbReference type="PANTHER" id="PTHR15108">
    <property type="entry name" value="N-ACYLGLUCOSAMINE-2-EPIMERASE"/>
    <property type="match status" value="1"/>
</dbReference>
<comment type="function">
    <text evidence="4">Catalyzes the reversible epimerization of cellobiose to 4-O-beta-D-glucopyranosyl-D-mannose (Glc-Man).</text>
</comment>
<comment type="similarity">
    <text evidence="4">Belongs to the cellobiose 2-epimerase family.</text>
</comment>
<evidence type="ECO:0000256" key="3">
    <source>
        <dbReference type="ARBA" id="ARBA00023235"/>
    </source>
</evidence>
<dbReference type="HAMAP" id="MF_00929">
    <property type="entry name" value="Cellobiose_2_epim"/>
    <property type="match status" value="1"/>
</dbReference>
<dbReference type="RefSeq" id="WP_272743896.1">
    <property type="nucleotide sequence ID" value="NZ_JAQQKV010000001.1"/>
</dbReference>
<evidence type="ECO:0000256" key="1">
    <source>
        <dbReference type="ARBA" id="ARBA00001470"/>
    </source>
</evidence>
<comment type="catalytic activity">
    <reaction evidence="1 4">
        <text>D-cellobiose = beta-D-glucosyl-(1-&gt;4)-D-mannopyranose</text>
        <dbReference type="Rhea" id="RHEA:23384"/>
        <dbReference type="ChEBI" id="CHEBI:17057"/>
        <dbReference type="ChEBI" id="CHEBI:47931"/>
        <dbReference type="EC" id="5.1.3.11"/>
    </reaction>
</comment>
<comment type="caution">
    <text evidence="5">The sequence shown here is derived from an EMBL/GenBank/DDBJ whole genome shotgun (WGS) entry which is preliminary data.</text>
</comment>
<keyword evidence="6" id="KW-1185">Reference proteome</keyword>
<keyword evidence="3 4" id="KW-0413">Isomerase</keyword>
<evidence type="ECO:0000313" key="5">
    <source>
        <dbReference type="EMBL" id="MDC7675577.1"/>
    </source>
</evidence>
<evidence type="ECO:0000256" key="2">
    <source>
        <dbReference type="ARBA" id="ARBA00008558"/>
    </source>
</evidence>
<evidence type="ECO:0000256" key="4">
    <source>
        <dbReference type="HAMAP-Rule" id="MF_00929"/>
    </source>
</evidence>
<dbReference type="InterPro" id="IPR010819">
    <property type="entry name" value="AGE/CE"/>
</dbReference>
<dbReference type="Gene3D" id="1.50.10.10">
    <property type="match status" value="1"/>
</dbReference>
<proteinExistence type="inferred from homology"/>